<dbReference type="InterPro" id="IPR002110">
    <property type="entry name" value="Ankyrin_rpt"/>
</dbReference>
<dbReference type="InterPro" id="IPR036770">
    <property type="entry name" value="Ankyrin_rpt-contain_sf"/>
</dbReference>
<evidence type="ECO:0000313" key="3">
    <source>
        <dbReference type="EMBL" id="AGF84908.1"/>
    </source>
</evidence>
<dbReference type="SMART" id="SM00248">
    <property type="entry name" value="ANK"/>
    <property type="match status" value="5"/>
</dbReference>
<evidence type="ECO:0000256" key="1">
    <source>
        <dbReference type="ARBA" id="ARBA00022737"/>
    </source>
</evidence>
<dbReference type="PANTHER" id="PTHR24189:SF50">
    <property type="entry name" value="ANKYRIN REPEAT AND SOCS BOX PROTEIN 2"/>
    <property type="match status" value="1"/>
</dbReference>
<dbReference type="EMBL" id="KC008572">
    <property type="protein sequence ID" value="AGF84908.1"/>
    <property type="molecule type" value="Genomic_DNA"/>
</dbReference>
<reference evidence="3 4" key="1">
    <citation type="submission" date="2012-10" db="EMBL/GenBank/DDBJ databases">
        <title>Complete genome sequence of Moumouvirus goulette.</title>
        <authorList>
            <person name="Fournous G."/>
            <person name="Bougalmi M."/>
            <person name="Colson P."/>
        </authorList>
    </citation>
    <scope>NUCLEOTIDE SEQUENCE [LARGE SCALE GENOMIC DNA]</scope>
</reference>
<keyword evidence="1" id="KW-0677">Repeat</keyword>
<keyword evidence="2" id="KW-0040">ANK repeat</keyword>
<gene>
    <name evidence="3" type="ORF">glt_00099</name>
</gene>
<dbReference type="Pfam" id="PF12796">
    <property type="entry name" value="Ank_2"/>
    <property type="match status" value="1"/>
</dbReference>
<sequence length="395" mass="45108">MSYENVYQAITANDTNIIDQFINDGTDINSVLFYVCATNKTYIMNHLINKYGKDIDLDIIQTKISKVTSFRNCDNSFQMLKNLVKENDSKYQIVDIPDTLDISNTPEISQLVELKNEINYGRATNNIFEAIKKDNISDIDFYINNGDNVDKILFYVCTINKKHIINHIINNFKPDIKSIYNKLIDSRWQLQCDDSIEYLGDIIMAHEYNINSEISPIAERIEIKDASGDSFEIIDHQIDLNPEGYIFIGPNKKDHINMISKKISKTYDNIITHAVLFKIPSLLIACYLSENDDCLDIIKELIKVGVNLSMNYNGLTPLGLAIEGHNKKTIEFLIEKGANINITNENGDTILMLAYKHSNNEKYLDIVQLLLNKGADISIKNKSGKTIFDFVRGDY</sequence>
<dbReference type="InterPro" id="IPR050745">
    <property type="entry name" value="Multifunctional_regulatory"/>
</dbReference>
<dbReference type="Gene3D" id="1.25.40.20">
    <property type="entry name" value="Ankyrin repeat-containing domain"/>
    <property type="match status" value="1"/>
</dbReference>
<name>M1PG07_9VIRU</name>
<accession>M1PG07</accession>
<keyword evidence="4" id="KW-1185">Reference proteome</keyword>
<evidence type="ECO:0000256" key="2">
    <source>
        <dbReference type="ARBA" id="ARBA00023043"/>
    </source>
</evidence>
<dbReference type="PROSITE" id="PS50088">
    <property type="entry name" value="ANK_REPEAT"/>
    <property type="match status" value="2"/>
</dbReference>
<dbReference type="PANTHER" id="PTHR24189">
    <property type="entry name" value="MYOTROPHIN"/>
    <property type="match status" value="1"/>
</dbReference>
<organism evidence="3 4">
    <name type="scientific">Moumouvirus goulette</name>
    <dbReference type="NCBI Taxonomy" id="1247379"/>
    <lineage>
        <taxon>Viruses</taxon>
        <taxon>Varidnaviria</taxon>
        <taxon>Bamfordvirae</taxon>
        <taxon>Nucleocytoviricota</taxon>
        <taxon>Megaviricetes</taxon>
        <taxon>Imitervirales</taxon>
        <taxon>Mimiviridae</taxon>
        <taxon>Megamimivirinae</taxon>
        <taxon>Moumouvirus</taxon>
        <taxon>Moumouvirus goulettemassiliense</taxon>
    </lineage>
</organism>
<dbReference type="Proteomes" id="UP000241071">
    <property type="component" value="Segment"/>
</dbReference>
<proteinExistence type="predicted"/>
<dbReference type="SUPFAM" id="SSF48403">
    <property type="entry name" value="Ankyrin repeat"/>
    <property type="match status" value="1"/>
</dbReference>
<dbReference type="PROSITE" id="PS50297">
    <property type="entry name" value="ANK_REP_REGION"/>
    <property type="match status" value="2"/>
</dbReference>
<evidence type="ECO:0000313" key="4">
    <source>
        <dbReference type="Proteomes" id="UP000241071"/>
    </source>
</evidence>
<protein>
    <submittedName>
        <fullName evidence="3">Repeat protein</fullName>
    </submittedName>
</protein>